<dbReference type="Gene3D" id="1.25.40.10">
    <property type="entry name" value="Tetratricopeptide repeat domain"/>
    <property type="match status" value="3"/>
</dbReference>
<keyword evidence="5" id="KW-1185">Reference proteome</keyword>
<dbReference type="InterPro" id="IPR032867">
    <property type="entry name" value="DYW_dom"/>
</dbReference>
<evidence type="ECO:0000313" key="4">
    <source>
        <dbReference type="EMBL" id="KAG0455590.1"/>
    </source>
</evidence>
<reference evidence="4 5" key="1">
    <citation type="journal article" date="2020" name="Nat. Food">
        <title>A phased Vanilla planifolia genome enables genetic improvement of flavour and production.</title>
        <authorList>
            <person name="Hasing T."/>
            <person name="Tang H."/>
            <person name="Brym M."/>
            <person name="Khazi F."/>
            <person name="Huang T."/>
            <person name="Chambers A.H."/>
        </authorList>
    </citation>
    <scope>NUCLEOTIDE SEQUENCE [LARGE SCALE GENOMIC DNA]</scope>
    <source>
        <tissue evidence="4">Leaf</tissue>
    </source>
</reference>
<feature type="repeat" description="PPR" evidence="2">
    <location>
        <begin position="92"/>
        <end position="126"/>
    </location>
</feature>
<dbReference type="PROSITE" id="PS51375">
    <property type="entry name" value="PPR"/>
    <property type="match status" value="4"/>
</dbReference>
<dbReference type="NCBIfam" id="TIGR00756">
    <property type="entry name" value="PPR"/>
    <property type="match status" value="1"/>
</dbReference>
<dbReference type="InterPro" id="IPR046848">
    <property type="entry name" value="E_motif"/>
</dbReference>
<gene>
    <name evidence="4" type="ORF">HPP92_024882</name>
</gene>
<dbReference type="Pfam" id="PF20430">
    <property type="entry name" value="Eplus_motif"/>
    <property type="match status" value="1"/>
</dbReference>
<dbReference type="Pfam" id="PF14432">
    <property type="entry name" value="DYW_deaminase"/>
    <property type="match status" value="1"/>
</dbReference>
<feature type="repeat" description="PPR" evidence="2">
    <location>
        <begin position="269"/>
        <end position="303"/>
    </location>
</feature>
<evidence type="ECO:0000256" key="1">
    <source>
        <dbReference type="ARBA" id="ARBA00022737"/>
    </source>
</evidence>
<dbReference type="InterPro" id="IPR002885">
    <property type="entry name" value="PPR_rpt"/>
</dbReference>
<dbReference type="GO" id="GO:0003723">
    <property type="term" value="F:RNA binding"/>
    <property type="evidence" value="ECO:0007669"/>
    <property type="project" value="InterPro"/>
</dbReference>
<dbReference type="InterPro" id="IPR046960">
    <property type="entry name" value="PPR_At4g14850-like_plant"/>
</dbReference>
<dbReference type="Pfam" id="PF20431">
    <property type="entry name" value="E_motif"/>
    <property type="match status" value="1"/>
</dbReference>
<keyword evidence="1" id="KW-0677">Repeat</keyword>
<dbReference type="OrthoDB" id="68076at2759"/>
<dbReference type="AlphaFoldDB" id="A0A835UBY5"/>
<dbReference type="InterPro" id="IPR011990">
    <property type="entry name" value="TPR-like_helical_dom_sf"/>
</dbReference>
<protein>
    <recommendedName>
        <fullName evidence="3">DYW domain-containing protein</fullName>
    </recommendedName>
</protein>
<evidence type="ECO:0000313" key="5">
    <source>
        <dbReference type="Proteomes" id="UP000636800"/>
    </source>
</evidence>
<feature type="repeat" description="PPR" evidence="2">
    <location>
        <begin position="336"/>
        <end position="370"/>
    </location>
</feature>
<evidence type="ECO:0000259" key="3">
    <source>
        <dbReference type="Pfam" id="PF14432"/>
    </source>
</evidence>
<dbReference type="PANTHER" id="PTHR47926:SF351">
    <property type="entry name" value="MITOCHONDRIAL RNAEDITING FACTOR 1"/>
    <property type="match status" value="1"/>
</dbReference>
<dbReference type="FunFam" id="1.25.40.10:FF:000407">
    <property type="entry name" value="Putative pentatricopeptide repeat-containing protein"/>
    <property type="match status" value="1"/>
</dbReference>
<accession>A0A835UBY5</accession>
<feature type="repeat" description="PPR" evidence="2">
    <location>
        <begin position="163"/>
        <end position="197"/>
    </location>
</feature>
<dbReference type="GO" id="GO:0008270">
    <property type="term" value="F:zinc ion binding"/>
    <property type="evidence" value="ECO:0007669"/>
    <property type="project" value="InterPro"/>
</dbReference>
<evidence type="ECO:0000256" key="2">
    <source>
        <dbReference type="PROSITE-ProRule" id="PRU00708"/>
    </source>
</evidence>
<dbReference type="GO" id="GO:0009451">
    <property type="term" value="P:RNA modification"/>
    <property type="evidence" value="ECO:0007669"/>
    <property type="project" value="InterPro"/>
</dbReference>
<proteinExistence type="predicted"/>
<dbReference type="InterPro" id="IPR046849">
    <property type="entry name" value="E2_motif"/>
</dbReference>
<sequence>MPLYSFSTAKASFLPPSTTPHGLCSLLLSLSAARDLPRGQQLHALLLKSGHAPSASPWSPLFLLSTHLITFYSRCSLPLLSRRAFLDLPSPSPASWSALISSLSQNQLPDLALKSFRSMLTVGIPPCDRTIPPAAKSIAFLCLPTPAASLHGLAFKSSLAPYDVYAASSLLDMYAKCGLLPDAHRLFEEIPHRNVVSWSALIYGYAQFPGLENEAINLFRDALSVGEPEGGGANDFTLSCIIRVCGTATLLELGSQVHAHSFKTAYDSSPFVGSSLVSLYSKCGLVDSAYQIFEEMPDRNLGAWNAAIMASAQHGHTSLAFKRFREMQMQSPHPPNFITFLSMLTACSHAGLVEDGRRYFALMADYGIEPASEHYATMVDILGRAGKLKEAVATIETMPIAPTESVWGALLTGCRLHGDMETAAYAADKVFDLGCEGSGAHMLLANAYAMAGRYAEAAQARKAMRDRGVRKETGLSWLELNDGTVHTFVSGDHSHPRRDEIYGILEEVGEKMEAMGYVADTRWVGRDVDGEEKRRSIVYHSERLAIGLGLLAVAAPRPIRVMKNLRVCGDCHNAIKYLTKCTGRIVILRDNHRFHHFEKGFCSCGDYW</sequence>
<dbReference type="PANTHER" id="PTHR47926">
    <property type="entry name" value="PENTATRICOPEPTIDE REPEAT-CONTAINING PROTEIN"/>
    <property type="match status" value="1"/>
</dbReference>
<dbReference type="Proteomes" id="UP000636800">
    <property type="component" value="Chromosome 13"/>
</dbReference>
<feature type="domain" description="DYW" evidence="3">
    <location>
        <begin position="516"/>
        <end position="608"/>
    </location>
</feature>
<name>A0A835UBY5_VANPL</name>
<organism evidence="4 5">
    <name type="scientific">Vanilla planifolia</name>
    <name type="common">Vanilla</name>
    <dbReference type="NCBI Taxonomy" id="51239"/>
    <lineage>
        <taxon>Eukaryota</taxon>
        <taxon>Viridiplantae</taxon>
        <taxon>Streptophyta</taxon>
        <taxon>Embryophyta</taxon>
        <taxon>Tracheophyta</taxon>
        <taxon>Spermatophyta</taxon>
        <taxon>Magnoliopsida</taxon>
        <taxon>Liliopsida</taxon>
        <taxon>Asparagales</taxon>
        <taxon>Orchidaceae</taxon>
        <taxon>Vanilloideae</taxon>
        <taxon>Vanilleae</taxon>
        <taxon>Vanilla</taxon>
    </lineage>
</organism>
<dbReference type="EMBL" id="JADCNL010000013">
    <property type="protein sequence ID" value="KAG0455590.1"/>
    <property type="molecule type" value="Genomic_DNA"/>
</dbReference>
<comment type="caution">
    <text evidence="4">The sequence shown here is derived from an EMBL/GenBank/DDBJ whole genome shotgun (WGS) entry which is preliminary data.</text>
</comment>
<dbReference type="Pfam" id="PF01535">
    <property type="entry name" value="PPR"/>
    <property type="match status" value="6"/>
</dbReference>